<dbReference type="AlphaFoldDB" id="A0AAV4UMC0"/>
<feature type="transmembrane region" description="Helical" evidence="1">
    <location>
        <begin position="137"/>
        <end position="163"/>
    </location>
</feature>
<gene>
    <name evidence="2" type="primary">AVEN_26606_1</name>
    <name evidence="2" type="ORF">CDAR_416061</name>
</gene>
<evidence type="ECO:0000256" key="1">
    <source>
        <dbReference type="SAM" id="Phobius"/>
    </source>
</evidence>
<keyword evidence="3" id="KW-1185">Reference proteome</keyword>
<organism evidence="2 3">
    <name type="scientific">Caerostris darwini</name>
    <dbReference type="NCBI Taxonomy" id="1538125"/>
    <lineage>
        <taxon>Eukaryota</taxon>
        <taxon>Metazoa</taxon>
        <taxon>Ecdysozoa</taxon>
        <taxon>Arthropoda</taxon>
        <taxon>Chelicerata</taxon>
        <taxon>Arachnida</taxon>
        <taxon>Araneae</taxon>
        <taxon>Araneomorphae</taxon>
        <taxon>Entelegynae</taxon>
        <taxon>Araneoidea</taxon>
        <taxon>Araneidae</taxon>
        <taxon>Caerostris</taxon>
    </lineage>
</organism>
<evidence type="ECO:0008006" key="4">
    <source>
        <dbReference type="Google" id="ProtNLM"/>
    </source>
</evidence>
<feature type="transmembrane region" description="Helical" evidence="1">
    <location>
        <begin position="305"/>
        <end position="324"/>
    </location>
</feature>
<dbReference type="Proteomes" id="UP001054837">
    <property type="component" value="Unassembled WGS sequence"/>
</dbReference>
<comment type="caution">
    <text evidence="2">The sequence shown here is derived from an EMBL/GenBank/DDBJ whole genome shotgun (WGS) entry which is preliminary data.</text>
</comment>
<keyword evidence="1" id="KW-0472">Membrane</keyword>
<feature type="transmembrane region" description="Helical" evidence="1">
    <location>
        <begin position="54"/>
        <end position="78"/>
    </location>
</feature>
<feature type="transmembrane region" description="Helical" evidence="1">
    <location>
        <begin position="379"/>
        <end position="397"/>
    </location>
</feature>
<keyword evidence="1" id="KW-1133">Transmembrane helix</keyword>
<accession>A0AAV4UMC0</accession>
<reference evidence="2 3" key="1">
    <citation type="submission" date="2021-06" db="EMBL/GenBank/DDBJ databases">
        <title>Caerostris darwini draft genome.</title>
        <authorList>
            <person name="Kono N."/>
            <person name="Arakawa K."/>
        </authorList>
    </citation>
    <scope>NUCLEOTIDE SEQUENCE [LARGE SCALE GENOMIC DNA]</scope>
</reference>
<feature type="transmembrane region" description="Helical" evidence="1">
    <location>
        <begin position="270"/>
        <end position="293"/>
    </location>
</feature>
<sequence>MLKDLSRFKIKSDRTMKRSFKKKMENGNILVLTLYVLGIPVVNKQKQRKTLRIIHMLSLIFGQFFTLYSLATYVFDLANFCDNLSCSKMVLSLMIWEISLIMNRYSIYSKRIQIKGLLESFENIQRVYKYKLGKNMIIINVLTIVFLTFSVTYLGLIMLCFFVDRNESEEWFDDLTFNSNITVSFPIKVSFNIIYIVSTRLFRLVTPQFLTIFYIQWCLILNRLVKQCIEELRISFHTSNKHCIIQHFMRNYSVLHELHLMVESALSMEIFWLMASHFIIVFAMLSKVLGFFGYFDLILDIENTIFFFLDTISLFSIIFFASRVNKEDERIRDKVKDIAFHLSLVKETKETSKLLIRYIQSKRHLVLTAWGIFQFKKNFLFTSVGVLITYNLLILQLNTPSAQEK</sequence>
<feature type="transmembrane region" description="Helical" evidence="1">
    <location>
        <begin position="90"/>
        <end position="108"/>
    </location>
</feature>
<dbReference type="EMBL" id="BPLQ01011525">
    <property type="protein sequence ID" value="GIY58699.1"/>
    <property type="molecule type" value="Genomic_DNA"/>
</dbReference>
<evidence type="ECO:0000313" key="2">
    <source>
        <dbReference type="EMBL" id="GIY58699.1"/>
    </source>
</evidence>
<feature type="transmembrane region" description="Helical" evidence="1">
    <location>
        <begin position="175"/>
        <end position="198"/>
    </location>
</feature>
<evidence type="ECO:0000313" key="3">
    <source>
        <dbReference type="Proteomes" id="UP001054837"/>
    </source>
</evidence>
<keyword evidence="1" id="KW-0812">Transmembrane</keyword>
<proteinExistence type="predicted"/>
<name>A0AAV4UMC0_9ARAC</name>
<protein>
    <recommendedName>
        <fullName evidence="4">Gustatory receptor</fullName>
    </recommendedName>
</protein>